<dbReference type="AlphaFoldDB" id="A0AAD9ZNS0"/>
<reference evidence="2" key="1">
    <citation type="journal article" date="2023" name="Plant J.">
        <title>Genome sequences and population genomics provide insights into the demographic history, inbreeding, and mutation load of two 'living fossil' tree species of Dipteronia.</title>
        <authorList>
            <person name="Feng Y."/>
            <person name="Comes H.P."/>
            <person name="Chen J."/>
            <person name="Zhu S."/>
            <person name="Lu R."/>
            <person name="Zhang X."/>
            <person name="Li P."/>
            <person name="Qiu J."/>
            <person name="Olsen K.M."/>
            <person name="Qiu Y."/>
        </authorList>
    </citation>
    <scope>NUCLEOTIDE SEQUENCE</scope>
    <source>
        <strain evidence="2">NBL</strain>
    </source>
</reference>
<sequence>MVLQRKTSPHREDPDAANRRKGKSLSRPNPELERILENRLKNCLKRTIHIERDISFEKLGDTPIFQEIRRRKWETFVSYPNRGNMKLVQELYTAIDPNELENRAPVVIRKKQIFITAAEIHEYLRTRHYTQWPEGYEKLDIFKDYNQRF</sequence>
<evidence type="ECO:0000313" key="2">
    <source>
        <dbReference type="EMBL" id="KAK3184875.1"/>
    </source>
</evidence>
<organism evidence="2 3">
    <name type="scientific">Dipteronia sinensis</name>
    <dbReference type="NCBI Taxonomy" id="43782"/>
    <lineage>
        <taxon>Eukaryota</taxon>
        <taxon>Viridiplantae</taxon>
        <taxon>Streptophyta</taxon>
        <taxon>Embryophyta</taxon>
        <taxon>Tracheophyta</taxon>
        <taxon>Spermatophyta</taxon>
        <taxon>Magnoliopsida</taxon>
        <taxon>eudicotyledons</taxon>
        <taxon>Gunneridae</taxon>
        <taxon>Pentapetalae</taxon>
        <taxon>rosids</taxon>
        <taxon>malvids</taxon>
        <taxon>Sapindales</taxon>
        <taxon>Sapindaceae</taxon>
        <taxon>Hippocastanoideae</taxon>
        <taxon>Acereae</taxon>
        <taxon>Dipteronia</taxon>
    </lineage>
</organism>
<evidence type="ECO:0000256" key="1">
    <source>
        <dbReference type="SAM" id="MobiDB-lite"/>
    </source>
</evidence>
<dbReference type="Proteomes" id="UP001281410">
    <property type="component" value="Unassembled WGS sequence"/>
</dbReference>
<name>A0AAD9ZNS0_9ROSI</name>
<comment type="caution">
    <text evidence="2">The sequence shown here is derived from an EMBL/GenBank/DDBJ whole genome shotgun (WGS) entry which is preliminary data.</text>
</comment>
<dbReference type="EMBL" id="JANJYJ010000010">
    <property type="protein sequence ID" value="KAK3184875.1"/>
    <property type="molecule type" value="Genomic_DNA"/>
</dbReference>
<protein>
    <submittedName>
        <fullName evidence="2">Uncharacterized protein</fullName>
    </submittedName>
</protein>
<proteinExistence type="predicted"/>
<evidence type="ECO:0000313" key="3">
    <source>
        <dbReference type="Proteomes" id="UP001281410"/>
    </source>
</evidence>
<keyword evidence="3" id="KW-1185">Reference proteome</keyword>
<gene>
    <name evidence="2" type="ORF">Dsin_032161</name>
</gene>
<feature type="region of interest" description="Disordered" evidence="1">
    <location>
        <begin position="1"/>
        <end position="30"/>
    </location>
</feature>
<feature type="compositionally biased region" description="Basic and acidic residues" evidence="1">
    <location>
        <begin position="9"/>
        <end position="18"/>
    </location>
</feature>
<accession>A0AAD9ZNS0</accession>